<dbReference type="InterPro" id="IPR007899">
    <property type="entry name" value="CHAD_dom"/>
</dbReference>
<dbReference type="RefSeq" id="WP_103154371.1">
    <property type="nucleotide sequence ID" value="NZ_CP026108.1"/>
</dbReference>
<dbReference type="PROSITE" id="PS51708">
    <property type="entry name" value="CHAD"/>
    <property type="match status" value="1"/>
</dbReference>
<dbReference type="SMART" id="SM00880">
    <property type="entry name" value="CHAD"/>
    <property type="match status" value="1"/>
</dbReference>
<dbReference type="PANTHER" id="PTHR39569">
    <property type="entry name" value="INORGANIC TRIPHOSPHATASE"/>
    <property type="match status" value="1"/>
</dbReference>
<dbReference type="Gene3D" id="1.40.20.10">
    <property type="entry name" value="CHAD domain"/>
    <property type="match status" value="1"/>
</dbReference>
<dbReference type="AlphaFoldDB" id="A0AAN1MQX0"/>
<dbReference type="InterPro" id="IPR038186">
    <property type="entry name" value="CHAD_dom_sf"/>
</dbReference>
<dbReference type="Proteomes" id="UP000236649">
    <property type="component" value="Chromosome 4"/>
</dbReference>
<dbReference type="KEGG" id="phs:C2L64_46955"/>
<dbReference type="PANTHER" id="PTHR39569:SF1">
    <property type="entry name" value="INORGANIC TRIPHOSPHATASE"/>
    <property type="match status" value="1"/>
</dbReference>
<dbReference type="GeneID" id="55535821"/>
<dbReference type="Pfam" id="PF01928">
    <property type="entry name" value="CYTH"/>
    <property type="match status" value="1"/>
</dbReference>
<accession>A0AAN1MQX0</accession>
<feature type="domain" description="CYTH" evidence="1">
    <location>
        <begin position="1"/>
        <end position="208"/>
    </location>
</feature>
<dbReference type="Pfam" id="PF05235">
    <property type="entry name" value="CHAD"/>
    <property type="match status" value="1"/>
</dbReference>
<dbReference type="EMBL" id="CP026108">
    <property type="protein sequence ID" value="AUT76147.1"/>
    <property type="molecule type" value="Genomic_DNA"/>
</dbReference>
<dbReference type="SUPFAM" id="SSF55154">
    <property type="entry name" value="CYTH-like phosphatases"/>
    <property type="match status" value="1"/>
</dbReference>
<dbReference type="InterPro" id="IPR033469">
    <property type="entry name" value="CYTH-like_dom_sf"/>
</dbReference>
<dbReference type="CDD" id="cd07756">
    <property type="entry name" value="CYTH-like_Pase_CHAD"/>
    <property type="match status" value="1"/>
</dbReference>
<dbReference type="GO" id="GO:0046872">
    <property type="term" value="F:metal ion binding"/>
    <property type="evidence" value="ECO:0007669"/>
    <property type="project" value="TreeGrafter"/>
</dbReference>
<dbReference type="PROSITE" id="PS51707">
    <property type="entry name" value="CYTH"/>
    <property type="match status" value="1"/>
</dbReference>
<dbReference type="SMART" id="SM01118">
    <property type="entry name" value="CYTH"/>
    <property type="match status" value="1"/>
</dbReference>
<evidence type="ECO:0000259" key="2">
    <source>
        <dbReference type="PROSITE" id="PS51708"/>
    </source>
</evidence>
<feature type="domain" description="CHAD" evidence="2">
    <location>
        <begin position="223"/>
        <end position="504"/>
    </location>
</feature>
<dbReference type="Gene3D" id="2.40.320.10">
    <property type="entry name" value="Hypothetical Protein Pfu-838710-001"/>
    <property type="match status" value="1"/>
</dbReference>
<dbReference type="InterPro" id="IPR039013">
    <property type="entry name" value="YgiF"/>
</dbReference>
<dbReference type="InterPro" id="IPR023577">
    <property type="entry name" value="CYTH_domain"/>
</dbReference>
<sequence length="509" mass="56503">MERELKLRVPIEDLEKLRHAPLLAQSKGAAATPKLLTSTYFDTPELAFHWCKASLRVRAVGNERLQTLKLEGSVQAGLFDRDEFEMPVDGDTPDLTLLQDQISADTDCSRLIRDEATAARLKPVFVTRINRSAIPLRLPSGDELEVALDEGTIDADSGSVPIAAVELELKQGTPASLYNIALELLEAVPLRIDHLSKADLGYELLVAEHGDAVKAQPVQLNKRDSVEDAFCKIARNCLDQVHANERGVVSGHDPSSVHQMRVGLRRLHSALDLFANVIPAFPGLDEELRWIASELGAARDWEVLAGSTLEHAGANGNPDEILPVRQACKQIAVNNRQRAAAAVESVRYTRLSLQLASWLTRKGWQDGMSEEQRDAIGTPARQFAAQVLRRRHRKLIKRGKGLADLDDHRRHRARIAAKKVRYASEFFASLCRRRAVQHYVEALTALQDDLGWRNDAVVADQLLKALPRTSPETASGAAFARGFLASRVAADHQTLKKLWKRFNRLSPPH</sequence>
<proteinExistence type="predicted"/>
<evidence type="ECO:0000259" key="1">
    <source>
        <dbReference type="PROSITE" id="PS51707"/>
    </source>
</evidence>
<organism evidence="3 4">
    <name type="scientific">Paraburkholderia hospita</name>
    <dbReference type="NCBI Taxonomy" id="169430"/>
    <lineage>
        <taxon>Bacteria</taxon>
        <taxon>Pseudomonadati</taxon>
        <taxon>Pseudomonadota</taxon>
        <taxon>Betaproteobacteria</taxon>
        <taxon>Burkholderiales</taxon>
        <taxon>Burkholderiaceae</taxon>
        <taxon>Paraburkholderia</taxon>
    </lineage>
</organism>
<name>A0AAN1MQX0_9BURK</name>
<reference evidence="3 4" key="1">
    <citation type="submission" date="2018-01" db="EMBL/GenBank/DDBJ databases">
        <title>Species boundaries and ecological features among Paraburkholderia terrae DSMZ17804T, P. hospita DSMZ17164T and P. caribensis DSMZ13236T.</title>
        <authorList>
            <person name="Pratama A.A."/>
        </authorList>
    </citation>
    <scope>NUCLEOTIDE SEQUENCE [LARGE SCALE GENOMIC DNA]</scope>
    <source>
        <strain evidence="3 4">DSM 17164</strain>
    </source>
</reference>
<evidence type="ECO:0000313" key="4">
    <source>
        <dbReference type="Proteomes" id="UP000236649"/>
    </source>
</evidence>
<protein>
    <submittedName>
        <fullName evidence="3">Inorganic triphosphatase</fullName>
    </submittedName>
</protein>
<evidence type="ECO:0000313" key="3">
    <source>
        <dbReference type="EMBL" id="AUT76147.1"/>
    </source>
</evidence>
<dbReference type="GO" id="GO:0050355">
    <property type="term" value="F:inorganic triphosphate phosphatase activity"/>
    <property type="evidence" value="ECO:0007669"/>
    <property type="project" value="InterPro"/>
</dbReference>
<gene>
    <name evidence="3" type="ORF">C2L64_46955</name>
</gene>